<protein>
    <submittedName>
        <fullName evidence="1">Endospore coat-associated protein YheC/D</fullName>
    </submittedName>
</protein>
<dbReference type="PATRIC" id="fig|162209.4.peg.3153"/>
<dbReference type="Gene3D" id="3.30.470.20">
    <property type="entry name" value="ATP-grasp fold, B domain"/>
    <property type="match status" value="1"/>
</dbReference>
<dbReference type="EMBL" id="CP013652">
    <property type="protein sequence ID" value="ALS23329.1"/>
    <property type="molecule type" value="Genomic_DNA"/>
</dbReference>
<accession>A0A0U2UMY3</accession>
<keyword evidence="2" id="KW-1185">Reference proteome</keyword>
<dbReference type="STRING" id="162209.IJ22_29560"/>
<gene>
    <name evidence="1" type="ORF">IJ22_29560</name>
</gene>
<dbReference type="RefSeq" id="WP_062409303.1">
    <property type="nucleotide sequence ID" value="NZ_CP013652.1"/>
</dbReference>
<dbReference type="AlphaFoldDB" id="A0A0U2UMY3"/>
<dbReference type="InterPro" id="IPR026838">
    <property type="entry name" value="YheC/D"/>
</dbReference>
<dbReference type="Pfam" id="PF14398">
    <property type="entry name" value="ATPgrasp_YheCD"/>
    <property type="match status" value="1"/>
</dbReference>
<evidence type="ECO:0000313" key="1">
    <source>
        <dbReference type="EMBL" id="ALS23329.1"/>
    </source>
</evidence>
<dbReference type="SUPFAM" id="SSF56059">
    <property type="entry name" value="Glutathione synthetase ATP-binding domain-like"/>
    <property type="match status" value="1"/>
</dbReference>
<dbReference type="Proteomes" id="UP000061660">
    <property type="component" value="Chromosome"/>
</dbReference>
<dbReference type="KEGG" id="pnp:IJ22_29560"/>
<dbReference type="OrthoDB" id="7869153at2"/>
<reference evidence="1 2" key="2">
    <citation type="journal article" date="2016" name="Genome Announc.">
        <title>Complete Genome Sequences of Two Interactive Moderate Thermophiles, Paenibacillus napthalenovorans 32O-Y and Paenibacillus sp. 32O-W.</title>
        <authorList>
            <person name="Butler R.R.III."/>
            <person name="Wang J."/>
            <person name="Stark B.C."/>
            <person name="Pombert J.F."/>
        </authorList>
    </citation>
    <scope>NUCLEOTIDE SEQUENCE [LARGE SCALE GENOMIC DNA]</scope>
    <source>
        <strain evidence="1 2">32O-Y</strain>
    </source>
</reference>
<evidence type="ECO:0000313" key="2">
    <source>
        <dbReference type="Proteomes" id="UP000061660"/>
    </source>
</evidence>
<proteinExistence type="predicted"/>
<reference evidence="2" key="1">
    <citation type="submission" date="2015-12" db="EMBL/GenBank/DDBJ databases">
        <title>Complete genome sequences of two moderately thermophilic Paenibacillus species.</title>
        <authorList>
            <person name="Butler R.III."/>
            <person name="Wang J."/>
            <person name="Stark B.C."/>
            <person name="Pombert J.-F."/>
        </authorList>
    </citation>
    <scope>NUCLEOTIDE SEQUENCE [LARGE SCALE GENOMIC DNA]</scope>
    <source>
        <strain evidence="2">32O-Y</strain>
    </source>
</reference>
<organism evidence="1 2">
    <name type="scientific">Paenibacillus naphthalenovorans</name>
    <dbReference type="NCBI Taxonomy" id="162209"/>
    <lineage>
        <taxon>Bacteria</taxon>
        <taxon>Bacillati</taxon>
        <taxon>Bacillota</taxon>
        <taxon>Bacilli</taxon>
        <taxon>Bacillales</taxon>
        <taxon>Paenibacillaceae</taxon>
        <taxon>Paenibacillus</taxon>
    </lineage>
</organism>
<name>A0A0U2UMY3_9BACL</name>
<sequence length="377" mass="43103">MLPPYVGILVNDVMYAGIPLGKTKYERIDYYLEAGKKFGITPCFFRIRDYKAGKAWIKAYVQTDDDQFVLAVVPMPQVIHNRAIYNGIKEFRTLRSWSDEGRVLFNSWNRYGKLFIHNVLMKNPGLQPYLPRTRKATPANVKSMMKQFDSIIIKPDRSSKGRGVMKLSRTQKKWKLLYPSTLHVRNTKWHSIVFNGLKLPPVLRRRLQNGKYIVQQCVALATYKKRPFDLRVAVQRGAAGEWKITGIVAKVASDRIFLTNVSQGSTIHRLEEILQQEYPHLTHEEVIRSIHHLALSVADQLGQSLPCMADLGLDIGLTTDGVPMFIECNGKDQRYSFLNAGMLKEWKASYENPMAFAKHLLTSGKEVDRPHAGKADR</sequence>